<feature type="domain" description="LysM" evidence="6">
    <location>
        <begin position="360"/>
        <end position="406"/>
    </location>
</feature>
<feature type="domain" description="LysM" evidence="6">
    <location>
        <begin position="218"/>
        <end position="263"/>
    </location>
</feature>
<accession>A0A9P6I6N8</accession>
<reference evidence="7" key="2">
    <citation type="submission" date="2020-11" db="EMBL/GenBank/DDBJ databases">
        <title>Whole genome sequencing of Colletotrichum sp.</title>
        <authorList>
            <person name="Li H."/>
        </authorList>
    </citation>
    <scope>NUCLEOTIDE SEQUENCE</scope>
    <source>
        <strain evidence="7">CkLH20</strain>
    </source>
</reference>
<proteinExistence type="inferred from homology"/>
<sequence>MIMVGLKYLLLTAAACRHIAAQQFEDTLLDISYPGISDKCVSALNTTVAKCPGFLITASLDNGRLQPEELSDLCTTACRSGLNNVRQTIATACNSAKDVMEFRGMVWPATVLIDRFIYKYNVSCRTDSSTGKFCHEIFLSWLPSGNASTSSQNCSDCMLGVSQSQLNSPFGYQADFAASFRNLTKSCSATRYTFTTPTPYAISTIAPPPTPERPTCGSPYVVKSNDTCDSIAVANGVATWSVLRAGGLDWRCKNLAAGDLLCLPKPCNLYRVQYDDTCEAIVSKRSGLNMASFMSWNPVINSLCTNMDELVGHMLCVTAPGGVPGDENMTVPPPTPTADPGTAVPKPTNGKDETKGPCAKWYTIQDGDKCESVSVRDGIALRDFYFLNPSLDSQCTNLLLGIAYCVQAVGNIATYPGYPYSSTQSQYTLASPTYSTTTRTTVPSQAPSSTTRPVLPLASGSLSGCERNVEHIPVPKRADQEVQPDEPVLTEDVNSCIYVSSLYDVSIDDFLQWNPSLKAIKPCQLQVGFRYCAVKVAPSDTPPGDDTDGQSTAWTCFDIAEDERITLQQLKAWNPWAGDDCDKGLYTNLTGNKTRAICYNILFVTVVDDFHAETDVDNIYSDFAIIFFRSYTDWNLEKLQQYHITLDQFYAWNPAVGTNCENLWKGYAYCVGVNSS</sequence>
<dbReference type="GeneID" id="62163456"/>
<keyword evidence="2" id="KW-0843">Virulence</keyword>
<dbReference type="OrthoDB" id="5985073at2759"/>
<dbReference type="Proteomes" id="UP000781932">
    <property type="component" value="Unassembled WGS sequence"/>
</dbReference>
<dbReference type="GO" id="GO:0008061">
    <property type="term" value="F:chitin binding"/>
    <property type="evidence" value="ECO:0007669"/>
    <property type="project" value="UniProtKB-KW"/>
</dbReference>
<keyword evidence="1" id="KW-0147">Chitin-binding</keyword>
<evidence type="ECO:0000256" key="2">
    <source>
        <dbReference type="ARBA" id="ARBA00023026"/>
    </source>
</evidence>
<evidence type="ECO:0000313" key="7">
    <source>
        <dbReference type="EMBL" id="KAF9874971.1"/>
    </source>
</evidence>
<dbReference type="PANTHER" id="PTHR34997:SF1">
    <property type="entry name" value="PEPTIDOGLYCAN-BINDING LYSIN DOMAIN"/>
    <property type="match status" value="1"/>
</dbReference>
<protein>
    <submittedName>
        <fullName evidence="7">LysM domain-containing protein</fullName>
    </submittedName>
</protein>
<dbReference type="InterPro" id="IPR018392">
    <property type="entry name" value="LysM"/>
</dbReference>
<dbReference type="SUPFAM" id="SSF54106">
    <property type="entry name" value="LysM domain"/>
    <property type="match status" value="1"/>
</dbReference>
<dbReference type="Gene3D" id="3.10.350.10">
    <property type="entry name" value="LysM domain"/>
    <property type="match status" value="6"/>
</dbReference>
<keyword evidence="8" id="KW-1185">Reference proteome</keyword>
<dbReference type="InterPro" id="IPR052210">
    <property type="entry name" value="LysM1-like"/>
</dbReference>
<evidence type="ECO:0000313" key="8">
    <source>
        <dbReference type="Proteomes" id="UP000781932"/>
    </source>
</evidence>
<feature type="signal peptide" evidence="5">
    <location>
        <begin position="1"/>
        <end position="21"/>
    </location>
</feature>
<dbReference type="SMART" id="SM00257">
    <property type="entry name" value="LysM"/>
    <property type="match status" value="2"/>
</dbReference>
<dbReference type="AlphaFoldDB" id="A0A9P6I6N8"/>
<dbReference type="RefSeq" id="XP_038744432.1">
    <property type="nucleotide sequence ID" value="XM_038890382.1"/>
</dbReference>
<name>A0A9P6I6N8_9PEZI</name>
<evidence type="ECO:0000256" key="3">
    <source>
        <dbReference type="ARBA" id="ARBA00044955"/>
    </source>
</evidence>
<gene>
    <name evidence="7" type="ORF">CkaCkLH20_07665</name>
</gene>
<keyword evidence="5" id="KW-0732">Signal</keyword>
<feature type="region of interest" description="Disordered" evidence="4">
    <location>
        <begin position="328"/>
        <end position="355"/>
    </location>
</feature>
<feature type="chain" id="PRO_5040511904" evidence="5">
    <location>
        <begin position="22"/>
        <end position="676"/>
    </location>
</feature>
<feature type="domain" description="LysM" evidence="6">
    <location>
        <begin position="484"/>
        <end position="533"/>
    </location>
</feature>
<evidence type="ECO:0000256" key="4">
    <source>
        <dbReference type="SAM" id="MobiDB-lite"/>
    </source>
</evidence>
<evidence type="ECO:0000256" key="5">
    <source>
        <dbReference type="SAM" id="SignalP"/>
    </source>
</evidence>
<organism evidence="7 8">
    <name type="scientific">Colletotrichum karsti</name>
    <dbReference type="NCBI Taxonomy" id="1095194"/>
    <lineage>
        <taxon>Eukaryota</taxon>
        <taxon>Fungi</taxon>
        <taxon>Dikarya</taxon>
        <taxon>Ascomycota</taxon>
        <taxon>Pezizomycotina</taxon>
        <taxon>Sordariomycetes</taxon>
        <taxon>Hypocreomycetidae</taxon>
        <taxon>Glomerellales</taxon>
        <taxon>Glomerellaceae</taxon>
        <taxon>Colletotrichum</taxon>
        <taxon>Colletotrichum boninense species complex</taxon>
    </lineage>
</organism>
<evidence type="ECO:0000256" key="1">
    <source>
        <dbReference type="ARBA" id="ARBA00022669"/>
    </source>
</evidence>
<feature type="domain" description="LysM" evidence="6">
    <location>
        <begin position="623"/>
        <end position="671"/>
    </location>
</feature>
<dbReference type="PROSITE" id="PS51782">
    <property type="entry name" value="LYSM"/>
    <property type="match status" value="5"/>
</dbReference>
<comment type="similarity">
    <text evidence="3">Belongs to the secreted LysM effector family.</text>
</comment>
<dbReference type="EMBL" id="JAATWM020000024">
    <property type="protein sequence ID" value="KAF9874971.1"/>
    <property type="molecule type" value="Genomic_DNA"/>
</dbReference>
<comment type="caution">
    <text evidence="7">The sequence shown here is derived from an EMBL/GenBank/DDBJ whole genome shotgun (WGS) entry which is preliminary data.</text>
</comment>
<dbReference type="PANTHER" id="PTHR34997">
    <property type="entry name" value="AM15"/>
    <property type="match status" value="1"/>
</dbReference>
<dbReference type="InterPro" id="IPR036779">
    <property type="entry name" value="LysM_dom_sf"/>
</dbReference>
<evidence type="ECO:0000259" key="6">
    <source>
        <dbReference type="PROSITE" id="PS51782"/>
    </source>
</evidence>
<reference evidence="7" key="1">
    <citation type="submission" date="2020-03" db="EMBL/GenBank/DDBJ databases">
        <authorList>
            <person name="He L."/>
        </authorList>
    </citation>
    <scope>NUCLEOTIDE SEQUENCE</scope>
    <source>
        <strain evidence="7">CkLH20</strain>
    </source>
</reference>
<feature type="domain" description="LysM" evidence="6">
    <location>
        <begin position="268"/>
        <end position="317"/>
    </location>
</feature>
<dbReference type="Pfam" id="PF01476">
    <property type="entry name" value="LysM"/>
    <property type="match status" value="2"/>
</dbReference>
<dbReference type="CDD" id="cd00118">
    <property type="entry name" value="LysM"/>
    <property type="match status" value="4"/>
</dbReference>